<evidence type="ECO:0000313" key="1">
    <source>
        <dbReference type="EMBL" id="KZP04393.1"/>
    </source>
</evidence>
<protein>
    <submittedName>
        <fullName evidence="1">Uncharacterized protein</fullName>
    </submittedName>
</protein>
<evidence type="ECO:0000313" key="2">
    <source>
        <dbReference type="Proteomes" id="UP000076532"/>
    </source>
</evidence>
<dbReference type="STRING" id="436010.A0A167UWX4"/>
<dbReference type="Proteomes" id="UP000076532">
    <property type="component" value="Unassembled WGS sequence"/>
</dbReference>
<dbReference type="EMBL" id="KV417927">
    <property type="protein sequence ID" value="KZP04393.1"/>
    <property type="molecule type" value="Genomic_DNA"/>
</dbReference>
<dbReference type="InterPro" id="IPR009836">
    <property type="entry name" value="GRDP-like"/>
</dbReference>
<reference evidence="1 2" key="1">
    <citation type="journal article" date="2016" name="Mol. Biol. Evol.">
        <title>Comparative Genomics of Early-Diverging Mushroom-Forming Fungi Provides Insights into the Origins of Lignocellulose Decay Capabilities.</title>
        <authorList>
            <person name="Nagy L.G."/>
            <person name="Riley R."/>
            <person name="Tritt A."/>
            <person name="Adam C."/>
            <person name="Daum C."/>
            <person name="Floudas D."/>
            <person name="Sun H."/>
            <person name="Yadav J.S."/>
            <person name="Pangilinan J."/>
            <person name="Larsson K.H."/>
            <person name="Matsuura K."/>
            <person name="Barry K."/>
            <person name="Labutti K."/>
            <person name="Kuo R."/>
            <person name="Ohm R.A."/>
            <person name="Bhattacharya S.S."/>
            <person name="Shirouzu T."/>
            <person name="Yoshinaga Y."/>
            <person name="Martin F.M."/>
            <person name="Grigoriev I.V."/>
            <person name="Hibbett D.S."/>
        </authorList>
    </citation>
    <scope>NUCLEOTIDE SEQUENCE [LARGE SCALE GENOMIC DNA]</scope>
    <source>
        <strain evidence="1 2">CBS 109695</strain>
    </source>
</reference>
<accession>A0A167UWX4</accession>
<dbReference type="AlphaFoldDB" id="A0A167UWX4"/>
<dbReference type="Pfam" id="PF07173">
    <property type="entry name" value="GRDP-like"/>
    <property type="match status" value="1"/>
</dbReference>
<organism evidence="1 2">
    <name type="scientific">Athelia psychrophila</name>
    <dbReference type="NCBI Taxonomy" id="1759441"/>
    <lineage>
        <taxon>Eukaryota</taxon>
        <taxon>Fungi</taxon>
        <taxon>Dikarya</taxon>
        <taxon>Basidiomycota</taxon>
        <taxon>Agaricomycotina</taxon>
        <taxon>Agaricomycetes</taxon>
        <taxon>Agaricomycetidae</taxon>
        <taxon>Atheliales</taxon>
        <taxon>Atheliaceae</taxon>
        <taxon>Athelia</taxon>
    </lineage>
</organism>
<dbReference type="OrthoDB" id="2684236at2759"/>
<keyword evidence="2" id="KW-1185">Reference proteome</keyword>
<dbReference type="PANTHER" id="PTHR34365:SF7">
    <property type="entry name" value="GLYCINE-RICH DOMAIN-CONTAINING PROTEIN 1"/>
    <property type="match status" value="1"/>
</dbReference>
<gene>
    <name evidence="1" type="ORF">FIBSPDRAFT_767494</name>
</gene>
<name>A0A167UWX4_9AGAM</name>
<proteinExistence type="predicted"/>
<sequence length="614" mass="68052">MVSTNDAPLGLPLQAYTFPATFKIGHKETSGLLVTPAQLRGHLGLLRLFWDLRQRAESVDQDSRLPAFTKRMDPELRWAYFVTLAVDRFERWVKNMHADSVSFIFPPIDVVMVWHAYLLNPGWFSEDTARITDLKTLGMLSEKLAHAIETNAFDTEPSDCSIQAWVQSTSSPYDPFDSAAVTEHRKIQCPHCRIAIDAPFITDDGMGYAQKNFSTSCPNSECRHVIHKDKLGVFKLVCDLVRGTEQPDLVLAGTLWTPAKALDVARGRHVKKAFLNNPDYCSGTSVGPAYEDKLMKATAFSAEHLRESAAKHMKHGGGRLLKRIMGAYSSDSIASIDLVGAVLRQGSFVEKMHDLRWTEQGYFDGPEDQVVLQHSVARYHAFLDLIASSHGGFFVPTLDIDLAWHTHQLSGSQYMKDTLQYVGRHLDHDDKVEEDHLSHSFDETCHAWHSKFHVAYMHCGCPLPGDHIGEKLVFKIKHHNHPPAFLQPPNNPDILGATHPSDHNSVFAFHHTKRMEAARTKRKDKVQHRHARDATSVLRGKLSREAFAREEGHEQAFLVPVPYNYCQSFGGCMAWHGGVDGEAGSCATGADGCATGHSACRGGGCGAAGCGGGV</sequence>
<dbReference type="PANTHER" id="PTHR34365">
    <property type="entry name" value="ENOLASE (DUF1399)"/>
    <property type="match status" value="1"/>
</dbReference>